<dbReference type="Proteomes" id="UP000266721">
    <property type="component" value="Unassembled WGS sequence"/>
</dbReference>
<proteinExistence type="predicted"/>
<dbReference type="Pfam" id="PF00656">
    <property type="entry name" value="Peptidase_C14"/>
    <property type="match status" value="1"/>
</dbReference>
<evidence type="ECO:0000313" key="3">
    <source>
        <dbReference type="Proteomes" id="UP000266721"/>
    </source>
</evidence>
<sequence length="178" mass="20522">MNLDGAWPPEPDEQSEMEKHSVFKITDHKSPLMHEYRKDDVYQLHGKNRGKVFMINNTFSHLGEKKRMGSEIDVKNLKDLFEQLHFEVVTKTDLSAEYSKLQLLSIQIKMNRSIGHSEKELADLCVKLEKKLVTGDQLDSAPYRDEGITQVKHPSADFLVAYATPAVNKKTKFNFEKE</sequence>
<dbReference type="InterPro" id="IPR001309">
    <property type="entry name" value="Pept_C14_p20"/>
</dbReference>
<dbReference type="InterPro" id="IPR011600">
    <property type="entry name" value="Pept_C14_caspase"/>
</dbReference>
<gene>
    <name evidence="2" type="ORF">AM593_02901</name>
</gene>
<dbReference type="AlphaFoldDB" id="A0A3L5TUY6"/>
<protein>
    <recommendedName>
        <fullName evidence="1">Caspase family p20 domain-containing protein</fullName>
    </recommendedName>
</protein>
<dbReference type="GO" id="GO:0006508">
    <property type="term" value="P:proteolysis"/>
    <property type="evidence" value="ECO:0007669"/>
    <property type="project" value="InterPro"/>
</dbReference>
<dbReference type="PROSITE" id="PS50208">
    <property type="entry name" value="CASPASE_P20"/>
    <property type="match status" value="1"/>
</dbReference>
<dbReference type="SUPFAM" id="SSF52129">
    <property type="entry name" value="Caspase-like"/>
    <property type="match status" value="1"/>
</dbReference>
<feature type="non-terminal residue" evidence="2">
    <location>
        <position position="1"/>
    </location>
</feature>
<comment type="caution">
    <text evidence="2">The sequence shown here is derived from an EMBL/GenBank/DDBJ whole genome shotgun (WGS) entry which is preliminary data.</text>
</comment>
<accession>A0A3L5TUY6</accession>
<dbReference type="EMBL" id="KV581585">
    <property type="protein sequence ID" value="OPL33769.1"/>
    <property type="molecule type" value="Genomic_DNA"/>
</dbReference>
<evidence type="ECO:0000259" key="1">
    <source>
        <dbReference type="PROSITE" id="PS50208"/>
    </source>
</evidence>
<dbReference type="GO" id="GO:0004197">
    <property type="term" value="F:cysteine-type endopeptidase activity"/>
    <property type="evidence" value="ECO:0007669"/>
    <property type="project" value="InterPro"/>
</dbReference>
<keyword evidence="3" id="KW-1185">Reference proteome</keyword>
<reference evidence="2 3" key="1">
    <citation type="journal article" date="2016" name="PLoS ONE">
        <title>A First Insight into the Genome of the Filter-Feeder Mussel Mytilus galloprovincialis.</title>
        <authorList>
            <person name="Murgarella M."/>
            <person name="Puiu D."/>
            <person name="Novoa B."/>
            <person name="Figueras A."/>
            <person name="Posada D."/>
            <person name="Canchaya C."/>
        </authorList>
    </citation>
    <scope>NUCLEOTIDE SEQUENCE [LARGE SCALE GENOMIC DNA]</scope>
    <source>
        <tissue evidence="2">Muscle</tissue>
    </source>
</reference>
<name>A0A3L5TUY6_MYTGA</name>
<dbReference type="Gene3D" id="3.40.50.1460">
    <property type="match status" value="1"/>
</dbReference>
<organism evidence="2 3">
    <name type="scientific">Mytilus galloprovincialis</name>
    <name type="common">Mediterranean mussel</name>
    <dbReference type="NCBI Taxonomy" id="29158"/>
    <lineage>
        <taxon>Eukaryota</taxon>
        <taxon>Metazoa</taxon>
        <taxon>Spiralia</taxon>
        <taxon>Lophotrochozoa</taxon>
        <taxon>Mollusca</taxon>
        <taxon>Bivalvia</taxon>
        <taxon>Autobranchia</taxon>
        <taxon>Pteriomorphia</taxon>
        <taxon>Mytilida</taxon>
        <taxon>Mytiloidea</taxon>
        <taxon>Mytilidae</taxon>
        <taxon>Mytilinae</taxon>
        <taxon>Mytilus</taxon>
    </lineage>
</organism>
<feature type="domain" description="Caspase family p20" evidence="1">
    <location>
        <begin position="48"/>
        <end position="97"/>
    </location>
</feature>
<dbReference type="InterPro" id="IPR029030">
    <property type="entry name" value="Caspase-like_dom_sf"/>
</dbReference>
<evidence type="ECO:0000313" key="2">
    <source>
        <dbReference type="EMBL" id="OPL33769.1"/>
    </source>
</evidence>